<name>A0AC35TNK7_9BILA</name>
<reference evidence="2" key="1">
    <citation type="submission" date="2016-11" db="UniProtKB">
        <authorList>
            <consortium name="WormBaseParasite"/>
        </authorList>
    </citation>
    <scope>IDENTIFICATION</scope>
    <source>
        <strain evidence="2">KR3021</strain>
    </source>
</reference>
<organism evidence="1 2">
    <name type="scientific">Rhabditophanes sp. KR3021</name>
    <dbReference type="NCBI Taxonomy" id="114890"/>
    <lineage>
        <taxon>Eukaryota</taxon>
        <taxon>Metazoa</taxon>
        <taxon>Ecdysozoa</taxon>
        <taxon>Nematoda</taxon>
        <taxon>Chromadorea</taxon>
        <taxon>Rhabditida</taxon>
        <taxon>Tylenchina</taxon>
        <taxon>Panagrolaimomorpha</taxon>
        <taxon>Strongyloidoidea</taxon>
        <taxon>Alloionematidae</taxon>
        <taxon>Rhabditophanes</taxon>
    </lineage>
</organism>
<evidence type="ECO:0000313" key="1">
    <source>
        <dbReference type="Proteomes" id="UP000095286"/>
    </source>
</evidence>
<accession>A0AC35TNK7</accession>
<proteinExistence type="predicted"/>
<protein>
    <submittedName>
        <fullName evidence="2">MFS domain-containing protein</fullName>
    </submittedName>
</protein>
<evidence type="ECO:0000313" key="2">
    <source>
        <dbReference type="WBParaSite" id="RSKR_0000275400.1"/>
    </source>
</evidence>
<dbReference type="WBParaSite" id="RSKR_0000275400.1">
    <property type="protein sequence ID" value="RSKR_0000275400.1"/>
    <property type="gene ID" value="RSKR_0000275400"/>
</dbReference>
<sequence length="506" mass="54618">MLKIAALLGSKRLTLAILLFFACAISYSHRTDLSLGVVCMVNHSAVEQINFARLATLNVSSLDTRKSTSCGNTEDGSVEKAVDGPFVWDKAQQGQALASFFYGYLCSQIIGGMIAQKYGAKVVIGISLTISSVLTVMTPSAAEMSLLSLVAVRAVLGFAQGVIMPCIHTIWSFWAPENERSILVGFSFAGLQIGNLVSISLSSVLCSSGPFGGWPSIFYLFGFLGFVWCTLWYFLAASKPADAKGISEKEKAYLLEHIRKSMGKNSKPPVIPWKDALLSLPVWACFAGHFAADFGSYLMMGVMPTLMNDLFALPRATLGLISALPFLAFFLVIQFGGILADHVITKKYLSLVNTRRLFMAIALVLQGLFIVIAGYMECSQTVIAISLIVVAVGLSGFQFSSFVVSYLDIAPAFAGTLVGIGNTLSSSAGFLGPWLMAYITPNSTREEWQIFFWVNFGILVAGAVLYGIFIKGEVQHWAKTDGGLPTQISEDGLLLDDLKKPKPSEA</sequence>
<dbReference type="Proteomes" id="UP000095286">
    <property type="component" value="Unplaced"/>
</dbReference>